<dbReference type="RefSeq" id="WP_220661147.1">
    <property type="nucleotide sequence ID" value="NZ_CP069370.1"/>
</dbReference>
<feature type="transmembrane region" description="Helical" evidence="7">
    <location>
        <begin position="47"/>
        <end position="66"/>
    </location>
</feature>
<dbReference type="PANTHER" id="PTHR23514">
    <property type="entry name" value="BYPASS OF STOP CODON PROTEIN 6"/>
    <property type="match status" value="1"/>
</dbReference>
<dbReference type="SUPFAM" id="SSF103473">
    <property type="entry name" value="MFS general substrate transporter"/>
    <property type="match status" value="1"/>
</dbReference>
<feature type="transmembrane region" description="Helical" evidence="7">
    <location>
        <begin position="313"/>
        <end position="336"/>
    </location>
</feature>
<dbReference type="GO" id="GO:0012505">
    <property type="term" value="C:endomembrane system"/>
    <property type="evidence" value="ECO:0007669"/>
    <property type="project" value="UniProtKB-SubCell"/>
</dbReference>
<keyword evidence="6 7" id="KW-0472">Membrane</keyword>
<dbReference type="GO" id="GO:0016020">
    <property type="term" value="C:membrane"/>
    <property type="evidence" value="ECO:0007669"/>
    <property type="project" value="TreeGrafter"/>
</dbReference>
<feature type="transmembrane region" description="Helical" evidence="7">
    <location>
        <begin position="283"/>
        <end position="301"/>
    </location>
</feature>
<evidence type="ECO:0000313" key="8">
    <source>
        <dbReference type="EMBL" id="QYZ68928.1"/>
    </source>
</evidence>
<evidence type="ECO:0000256" key="6">
    <source>
        <dbReference type="ARBA" id="ARBA00023136"/>
    </source>
</evidence>
<accession>A0A8G0ZRU4</accession>
<evidence type="ECO:0000256" key="5">
    <source>
        <dbReference type="ARBA" id="ARBA00022989"/>
    </source>
</evidence>
<keyword evidence="5 7" id="KW-1133">Transmembrane helix</keyword>
<feature type="transmembrane region" description="Helical" evidence="7">
    <location>
        <begin position="133"/>
        <end position="152"/>
    </location>
</feature>
<sequence length="370" mass="37325">MKHLLRANLGLLIAGAATFVLMGASQSLLGSALPVFAESFSLTRAQSGLLVSAFWIGCAASVGFMYLRGQGIGPRHALTLMAAGSGLMAVEPGWMLTLAGAAVFGAGYGMATVVFNPRVLAAFGQHGTAMLSLLNATFGIGAIAAPLIFVALDQDPRLAFGASAVAALGIWLFAGTSKAGAAAAPGTRGPFRPPLAYLLFAVFGIGLEASLGGLGPMALIASGIPQAHAAELLSAFFVAFLGARVALIFTAHLIEPFRLYTGAMCCAAIFAAVAFVVSPAVGFVGLGACAALFFPGFYVAASKRIGDDPRTAPTIIAAGLVGGICAPPILSALMPFFGPRGFFLLVLVLAAATGAAALFASRRQASSTPV</sequence>
<keyword evidence="9" id="KW-1185">Reference proteome</keyword>
<dbReference type="InterPro" id="IPR011701">
    <property type="entry name" value="MFS"/>
</dbReference>
<dbReference type="PANTHER" id="PTHR23514:SF3">
    <property type="entry name" value="BYPASS OF STOP CODON PROTEIN 6"/>
    <property type="match status" value="1"/>
</dbReference>
<keyword evidence="3" id="KW-0813">Transport</keyword>
<comment type="subcellular location">
    <subcellularLocation>
        <location evidence="1">Endomembrane system</location>
        <topology evidence="1">Multi-pass membrane protein</topology>
    </subcellularLocation>
</comment>
<gene>
    <name evidence="8" type="ORF">JO391_14390</name>
</gene>
<feature type="transmembrane region" description="Helical" evidence="7">
    <location>
        <begin position="158"/>
        <end position="174"/>
    </location>
</feature>
<dbReference type="GO" id="GO:0022857">
    <property type="term" value="F:transmembrane transporter activity"/>
    <property type="evidence" value="ECO:0007669"/>
    <property type="project" value="InterPro"/>
</dbReference>
<dbReference type="Pfam" id="PF07690">
    <property type="entry name" value="MFS_1"/>
    <property type="match status" value="1"/>
</dbReference>
<evidence type="ECO:0000256" key="3">
    <source>
        <dbReference type="ARBA" id="ARBA00022448"/>
    </source>
</evidence>
<proteinExistence type="inferred from homology"/>
<evidence type="ECO:0000256" key="7">
    <source>
        <dbReference type="SAM" id="Phobius"/>
    </source>
</evidence>
<evidence type="ECO:0000256" key="2">
    <source>
        <dbReference type="ARBA" id="ARBA00008335"/>
    </source>
</evidence>
<dbReference type="KEGG" id="nsm:JO391_14390"/>
<dbReference type="AlphaFoldDB" id="A0A8G0ZRU4"/>
<evidence type="ECO:0000313" key="9">
    <source>
        <dbReference type="Proteomes" id="UP000826300"/>
    </source>
</evidence>
<feature type="transmembrane region" description="Helical" evidence="7">
    <location>
        <begin position="101"/>
        <end position="121"/>
    </location>
</feature>
<reference evidence="8" key="1">
    <citation type="submission" date="2021-02" db="EMBL/GenBank/DDBJ databases">
        <title>Rhodobacter shimadae sp. nov., an aerobic anoxygenic phototrophic bacterium isolated from a hot spring.</title>
        <authorList>
            <person name="Muramatsu S."/>
            <person name="Haruta S."/>
            <person name="Hirose S."/>
            <person name="Hanada S."/>
        </authorList>
    </citation>
    <scope>NUCLEOTIDE SEQUENCE</scope>
    <source>
        <strain evidence="8">N10</strain>
    </source>
</reference>
<feature type="transmembrane region" description="Helical" evidence="7">
    <location>
        <begin position="232"/>
        <end position="250"/>
    </location>
</feature>
<dbReference type="InterPro" id="IPR051788">
    <property type="entry name" value="MFS_Transporter"/>
</dbReference>
<feature type="transmembrane region" description="Helical" evidence="7">
    <location>
        <begin position="342"/>
        <end position="360"/>
    </location>
</feature>
<evidence type="ECO:0000256" key="4">
    <source>
        <dbReference type="ARBA" id="ARBA00022692"/>
    </source>
</evidence>
<comment type="similarity">
    <text evidence="2">Belongs to the major facilitator superfamily.</text>
</comment>
<organism evidence="8 9">
    <name type="scientific">Neotabrizicola shimadae</name>
    <dbReference type="NCBI Taxonomy" id="2807096"/>
    <lineage>
        <taxon>Bacteria</taxon>
        <taxon>Pseudomonadati</taxon>
        <taxon>Pseudomonadota</taxon>
        <taxon>Alphaproteobacteria</taxon>
        <taxon>Rhodobacterales</taxon>
        <taxon>Paracoccaceae</taxon>
        <taxon>Neotabrizicola</taxon>
    </lineage>
</organism>
<dbReference type="InterPro" id="IPR036259">
    <property type="entry name" value="MFS_trans_sf"/>
</dbReference>
<dbReference type="Proteomes" id="UP000826300">
    <property type="component" value="Chromosome"/>
</dbReference>
<keyword evidence="4 7" id="KW-0812">Transmembrane</keyword>
<dbReference type="EMBL" id="CP069370">
    <property type="protein sequence ID" value="QYZ68928.1"/>
    <property type="molecule type" value="Genomic_DNA"/>
</dbReference>
<dbReference type="Gene3D" id="1.20.1250.20">
    <property type="entry name" value="MFS general substrate transporter like domains"/>
    <property type="match status" value="2"/>
</dbReference>
<evidence type="ECO:0008006" key="10">
    <source>
        <dbReference type="Google" id="ProtNLM"/>
    </source>
</evidence>
<evidence type="ECO:0000256" key="1">
    <source>
        <dbReference type="ARBA" id="ARBA00004127"/>
    </source>
</evidence>
<protein>
    <recommendedName>
        <fullName evidence="10">MFS transporter</fullName>
    </recommendedName>
</protein>
<name>A0A8G0ZRU4_9RHOB</name>
<feature type="transmembrane region" description="Helical" evidence="7">
    <location>
        <begin position="195"/>
        <end position="220"/>
    </location>
</feature>